<accession>A0A4D7JSL0</accession>
<name>A0A4D7JSL0_9BACT</name>
<evidence type="ECO:0000313" key="2">
    <source>
        <dbReference type="Proteomes" id="UP000298616"/>
    </source>
</evidence>
<proteinExistence type="predicted"/>
<dbReference type="OrthoDB" id="9794575at2"/>
<sequence>MNILFISVSAPPKTGAESLQVARFLSEVTKFGNVTLVTSKPLNEGWKKTDASLTHYLKDLNKVIHVHTNLNKYVRFLAGKVDRDFLNRPDADFLFYKKWKSVIKQIDVKPDIIYARASPFSSLLLGLKLKEYFQVPMFSHFSDPFYFNPYSSKNEFRRKAELEIIKKSDLISFTTYLTKEFYSKKYSEYENKFLVIPNVYEDECLQSENEKSLKKDKITISYTGNLYGERNFSSILRALKLIHQNKPDVLKQIKINIAGNIQSEVKKEIELYDFDCINYLGVITQKECEDLNCNSDLLLVIDKKFESEIDKVFLPSKVLDYIVLRKPVLAITSKDSETFNLIQDKYGVALDHDQITKIAEFLIEIVTGDYDLSSLIKKKPPEFYSASYQRGILLQNFQQLVDEKG</sequence>
<dbReference type="EMBL" id="CP028923">
    <property type="protein sequence ID" value="QCK16490.1"/>
    <property type="molecule type" value="Genomic_DNA"/>
</dbReference>
<dbReference type="Proteomes" id="UP000298616">
    <property type="component" value="Chromosome"/>
</dbReference>
<protein>
    <recommendedName>
        <fullName evidence="3">Glycosyltransferase subfamily 4-like N-terminal domain-containing protein</fullName>
    </recommendedName>
</protein>
<dbReference type="SUPFAM" id="SSF53756">
    <property type="entry name" value="UDP-Glycosyltransferase/glycogen phosphorylase"/>
    <property type="match status" value="1"/>
</dbReference>
<organism evidence="1 2">
    <name type="scientific">Mangrovivirga cuniculi</name>
    <dbReference type="NCBI Taxonomy" id="2715131"/>
    <lineage>
        <taxon>Bacteria</taxon>
        <taxon>Pseudomonadati</taxon>
        <taxon>Bacteroidota</taxon>
        <taxon>Cytophagia</taxon>
        <taxon>Cytophagales</taxon>
        <taxon>Mangrovivirgaceae</taxon>
        <taxon>Mangrovivirga</taxon>
    </lineage>
</organism>
<gene>
    <name evidence="1" type="ORF">DCC35_18015</name>
</gene>
<dbReference type="KEGG" id="fpf:DCC35_18015"/>
<reference evidence="1 2" key="1">
    <citation type="submission" date="2018-04" db="EMBL/GenBank/DDBJ databases">
        <title>Complete genome uncultured novel isolate.</title>
        <authorList>
            <person name="Merlino G."/>
        </authorList>
    </citation>
    <scope>NUCLEOTIDE SEQUENCE [LARGE SCALE GENOMIC DNA]</scope>
    <source>
        <strain evidence="2">R1DC9</strain>
    </source>
</reference>
<keyword evidence="2" id="KW-1185">Reference proteome</keyword>
<dbReference type="Gene3D" id="3.40.50.2000">
    <property type="entry name" value="Glycogen Phosphorylase B"/>
    <property type="match status" value="2"/>
</dbReference>
<dbReference type="AlphaFoldDB" id="A0A4D7JSL0"/>
<evidence type="ECO:0000313" key="1">
    <source>
        <dbReference type="EMBL" id="QCK16490.1"/>
    </source>
</evidence>
<evidence type="ECO:0008006" key="3">
    <source>
        <dbReference type="Google" id="ProtNLM"/>
    </source>
</evidence>
<dbReference type="RefSeq" id="WP_137092079.1">
    <property type="nucleotide sequence ID" value="NZ_CP028923.1"/>
</dbReference>